<protein>
    <submittedName>
        <fullName evidence="2 3">Uncharacterized protein</fullName>
    </submittedName>
</protein>
<accession>L1ICX7</accession>
<dbReference type="EnsemblProtists" id="EKX33937">
    <property type="protein sequence ID" value="EKX33937"/>
    <property type="gene ID" value="GUITHDRAFT_155893"/>
</dbReference>
<dbReference type="PaxDb" id="55529-EKX33937"/>
<keyword evidence="4" id="KW-1185">Reference proteome</keyword>
<reference evidence="2 4" key="1">
    <citation type="journal article" date="2012" name="Nature">
        <title>Algal genomes reveal evolutionary mosaicism and the fate of nucleomorphs.</title>
        <authorList>
            <consortium name="DOE Joint Genome Institute"/>
            <person name="Curtis B.A."/>
            <person name="Tanifuji G."/>
            <person name="Burki F."/>
            <person name="Gruber A."/>
            <person name="Irimia M."/>
            <person name="Maruyama S."/>
            <person name="Arias M.C."/>
            <person name="Ball S.G."/>
            <person name="Gile G.H."/>
            <person name="Hirakawa Y."/>
            <person name="Hopkins J.F."/>
            <person name="Kuo A."/>
            <person name="Rensing S.A."/>
            <person name="Schmutz J."/>
            <person name="Symeonidi A."/>
            <person name="Elias M."/>
            <person name="Eveleigh R.J."/>
            <person name="Herman E.K."/>
            <person name="Klute M.J."/>
            <person name="Nakayama T."/>
            <person name="Obornik M."/>
            <person name="Reyes-Prieto A."/>
            <person name="Armbrust E.V."/>
            <person name="Aves S.J."/>
            <person name="Beiko R.G."/>
            <person name="Coutinho P."/>
            <person name="Dacks J.B."/>
            <person name="Durnford D.G."/>
            <person name="Fast N.M."/>
            <person name="Green B.R."/>
            <person name="Grisdale C.J."/>
            <person name="Hempel F."/>
            <person name="Henrissat B."/>
            <person name="Hoppner M.P."/>
            <person name="Ishida K."/>
            <person name="Kim E."/>
            <person name="Koreny L."/>
            <person name="Kroth P.G."/>
            <person name="Liu Y."/>
            <person name="Malik S.B."/>
            <person name="Maier U.G."/>
            <person name="McRose D."/>
            <person name="Mock T."/>
            <person name="Neilson J.A."/>
            <person name="Onodera N.T."/>
            <person name="Poole A.M."/>
            <person name="Pritham E.J."/>
            <person name="Richards T.A."/>
            <person name="Rocap G."/>
            <person name="Roy S.W."/>
            <person name="Sarai C."/>
            <person name="Schaack S."/>
            <person name="Shirato S."/>
            <person name="Slamovits C.H."/>
            <person name="Spencer D.F."/>
            <person name="Suzuki S."/>
            <person name="Worden A.Z."/>
            <person name="Zauner S."/>
            <person name="Barry K."/>
            <person name="Bell C."/>
            <person name="Bharti A.K."/>
            <person name="Crow J.A."/>
            <person name="Grimwood J."/>
            <person name="Kramer R."/>
            <person name="Lindquist E."/>
            <person name="Lucas S."/>
            <person name="Salamov A."/>
            <person name="McFadden G.I."/>
            <person name="Lane C.E."/>
            <person name="Keeling P.J."/>
            <person name="Gray M.W."/>
            <person name="Grigoriev I.V."/>
            <person name="Archibald J.M."/>
        </authorList>
    </citation>
    <scope>NUCLEOTIDE SEQUENCE</scope>
    <source>
        <strain evidence="2 4">CCMP2712</strain>
    </source>
</reference>
<dbReference type="KEGG" id="gtt:GUITHDRAFT_155893"/>
<dbReference type="EMBL" id="JH993124">
    <property type="protein sequence ID" value="EKX33937.1"/>
    <property type="molecule type" value="Genomic_DNA"/>
</dbReference>
<feature type="non-terminal residue" evidence="2">
    <location>
        <position position="77"/>
    </location>
</feature>
<dbReference type="HOGENOM" id="CLU_2645602_0_0_1"/>
<dbReference type="Proteomes" id="UP000011087">
    <property type="component" value="Unassembled WGS sequence"/>
</dbReference>
<evidence type="ECO:0000313" key="4">
    <source>
        <dbReference type="Proteomes" id="UP000011087"/>
    </source>
</evidence>
<gene>
    <name evidence="2" type="ORF">GUITHDRAFT_155893</name>
</gene>
<sequence>MDDELRLLSASLCCALLRQGRLAKVKDEDAKRSSKSSWLPSLGYGSKWMGPLKSGEEKLKNEGKGGEGSKEKDEDEE</sequence>
<proteinExistence type="predicted"/>
<evidence type="ECO:0000256" key="1">
    <source>
        <dbReference type="SAM" id="MobiDB-lite"/>
    </source>
</evidence>
<reference evidence="3" key="3">
    <citation type="submission" date="2016-03" db="UniProtKB">
        <authorList>
            <consortium name="EnsemblProtists"/>
        </authorList>
    </citation>
    <scope>IDENTIFICATION</scope>
</reference>
<dbReference type="RefSeq" id="XP_005820917.1">
    <property type="nucleotide sequence ID" value="XM_005820860.1"/>
</dbReference>
<evidence type="ECO:0000313" key="3">
    <source>
        <dbReference type="EnsemblProtists" id="EKX33937"/>
    </source>
</evidence>
<reference evidence="4" key="2">
    <citation type="submission" date="2012-11" db="EMBL/GenBank/DDBJ databases">
        <authorList>
            <person name="Kuo A."/>
            <person name="Curtis B.A."/>
            <person name="Tanifuji G."/>
            <person name="Burki F."/>
            <person name="Gruber A."/>
            <person name="Irimia M."/>
            <person name="Maruyama S."/>
            <person name="Arias M.C."/>
            <person name="Ball S.G."/>
            <person name="Gile G.H."/>
            <person name="Hirakawa Y."/>
            <person name="Hopkins J.F."/>
            <person name="Rensing S.A."/>
            <person name="Schmutz J."/>
            <person name="Symeonidi A."/>
            <person name="Elias M."/>
            <person name="Eveleigh R.J."/>
            <person name="Herman E.K."/>
            <person name="Klute M.J."/>
            <person name="Nakayama T."/>
            <person name="Obornik M."/>
            <person name="Reyes-Prieto A."/>
            <person name="Armbrust E.V."/>
            <person name="Aves S.J."/>
            <person name="Beiko R.G."/>
            <person name="Coutinho P."/>
            <person name="Dacks J.B."/>
            <person name="Durnford D.G."/>
            <person name="Fast N.M."/>
            <person name="Green B.R."/>
            <person name="Grisdale C."/>
            <person name="Hempe F."/>
            <person name="Henrissat B."/>
            <person name="Hoppner M.P."/>
            <person name="Ishida K.-I."/>
            <person name="Kim E."/>
            <person name="Koreny L."/>
            <person name="Kroth P.G."/>
            <person name="Liu Y."/>
            <person name="Malik S.-B."/>
            <person name="Maier U.G."/>
            <person name="McRose D."/>
            <person name="Mock T."/>
            <person name="Neilson J.A."/>
            <person name="Onodera N.T."/>
            <person name="Poole A.M."/>
            <person name="Pritham E.J."/>
            <person name="Richards T.A."/>
            <person name="Rocap G."/>
            <person name="Roy S.W."/>
            <person name="Sarai C."/>
            <person name="Schaack S."/>
            <person name="Shirato S."/>
            <person name="Slamovits C.H."/>
            <person name="Spencer D.F."/>
            <person name="Suzuki S."/>
            <person name="Worden A.Z."/>
            <person name="Zauner S."/>
            <person name="Barry K."/>
            <person name="Bell C."/>
            <person name="Bharti A.K."/>
            <person name="Crow J.A."/>
            <person name="Grimwood J."/>
            <person name="Kramer R."/>
            <person name="Lindquist E."/>
            <person name="Lucas S."/>
            <person name="Salamov A."/>
            <person name="McFadden G.I."/>
            <person name="Lane C.E."/>
            <person name="Keeling P.J."/>
            <person name="Gray M.W."/>
            <person name="Grigoriev I.V."/>
            <person name="Archibald J.M."/>
        </authorList>
    </citation>
    <scope>NUCLEOTIDE SEQUENCE</scope>
    <source>
        <strain evidence="4">CCMP2712</strain>
    </source>
</reference>
<feature type="compositionally biased region" description="Basic and acidic residues" evidence="1">
    <location>
        <begin position="54"/>
        <end position="77"/>
    </location>
</feature>
<dbReference type="GeneID" id="17290669"/>
<name>L1ICX7_GUITC</name>
<organism evidence="2">
    <name type="scientific">Guillardia theta (strain CCMP2712)</name>
    <name type="common">Cryptophyte</name>
    <dbReference type="NCBI Taxonomy" id="905079"/>
    <lineage>
        <taxon>Eukaryota</taxon>
        <taxon>Cryptophyceae</taxon>
        <taxon>Pyrenomonadales</taxon>
        <taxon>Geminigeraceae</taxon>
        <taxon>Guillardia</taxon>
    </lineage>
</organism>
<evidence type="ECO:0000313" key="2">
    <source>
        <dbReference type="EMBL" id="EKX33937.1"/>
    </source>
</evidence>
<dbReference type="AlphaFoldDB" id="L1ICX7"/>
<feature type="region of interest" description="Disordered" evidence="1">
    <location>
        <begin position="25"/>
        <end position="77"/>
    </location>
</feature>